<name>B0DZ19_LACBS</name>
<proteinExistence type="predicted"/>
<dbReference type="EMBL" id="DS547153">
    <property type="protein sequence ID" value="EDR00117.1"/>
    <property type="molecule type" value="Genomic_DNA"/>
</dbReference>
<gene>
    <name evidence="1" type="ORF">LACBIDRAFT_314699</name>
</gene>
<keyword evidence="2" id="KW-1185">Reference proteome</keyword>
<organism evidence="2">
    <name type="scientific">Laccaria bicolor (strain S238N-H82 / ATCC MYA-4686)</name>
    <name type="common">Bicoloured deceiver</name>
    <name type="synonym">Laccaria laccata var. bicolor</name>
    <dbReference type="NCBI Taxonomy" id="486041"/>
    <lineage>
        <taxon>Eukaryota</taxon>
        <taxon>Fungi</taxon>
        <taxon>Dikarya</taxon>
        <taxon>Basidiomycota</taxon>
        <taxon>Agaricomycotina</taxon>
        <taxon>Agaricomycetes</taxon>
        <taxon>Agaricomycetidae</taxon>
        <taxon>Agaricales</taxon>
        <taxon>Agaricineae</taxon>
        <taxon>Hydnangiaceae</taxon>
        <taxon>Laccaria</taxon>
    </lineage>
</organism>
<sequence length="50" mass="5186">MSVNVAPRSILIPSRLEVSPHGLTWGLGTSHCICRRCAVVAGCLPAPGVC</sequence>
<evidence type="ECO:0000313" key="2">
    <source>
        <dbReference type="Proteomes" id="UP000001194"/>
    </source>
</evidence>
<reference evidence="1 2" key="1">
    <citation type="journal article" date="2008" name="Nature">
        <title>The genome of Laccaria bicolor provides insights into mycorrhizal symbiosis.</title>
        <authorList>
            <person name="Martin F."/>
            <person name="Aerts A."/>
            <person name="Ahren D."/>
            <person name="Brun A."/>
            <person name="Danchin E.G.J."/>
            <person name="Duchaussoy F."/>
            <person name="Gibon J."/>
            <person name="Kohler A."/>
            <person name="Lindquist E."/>
            <person name="Pereda V."/>
            <person name="Salamov A."/>
            <person name="Shapiro H.J."/>
            <person name="Wuyts J."/>
            <person name="Blaudez D."/>
            <person name="Buee M."/>
            <person name="Brokstein P."/>
            <person name="Canbaeck B."/>
            <person name="Cohen D."/>
            <person name="Courty P.E."/>
            <person name="Coutinho P.M."/>
            <person name="Delaruelle C."/>
            <person name="Detter J.C."/>
            <person name="Deveau A."/>
            <person name="DiFazio S."/>
            <person name="Duplessis S."/>
            <person name="Fraissinet-Tachet L."/>
            <person name="Lucic E."/>
            <person name="Frey-Klett P."/>
            <person name="Fourrey C."/>
            <person name="Feussner I."/>
            <person name="Gay G."/>
            <person name="Grimwood J."/>
            <person name="Hoegger P.J."/>
            <person name="Jain P."/>
            <person name="Kilaru S."/>
            <person name="Labbe J."/>
            <person name="Lin Y.C."/>
            <person name="Legue V."/>
            <person name="Le Tacon F."/>
            <person name="Marmeisse R."/>
            <person name="Melayah D."/>
            <person name="Montanini B."/>
            <person name="Muratet M."/>
            <person name="Nehls U."/>
            <person name="Niculita-Hirzel H."/>
            <person name="Oudot-Le Secq M.P."/>
            <person name="Peter M."/>
            <person name="Quesneville H."/>
            <person name="Rajashekar B."/>
            <person name="Reich M."/>
            <person name="Rouhier N."/>
            <person name="Schmutz J."/>
            <person name="Yin T."/>
            <person name="Chalot M."/>
            <person name="Henrissat B."/>
            <person name="Kuees U."/>
            <person name="Lucas S."/>
            <person name="Van de Peer Y."/>
            <person name="Podila G.K."/>
            <person name="Polle A."/>
            <person name="Pukkila P.J."/>
            <person name="Richardson P.M."/>
            <person name="Rouze P."/>
            <person name="Sanders I.R."/>
            <person name="Stajich J.E."/>
            <person name="Tunlid A."/>
            <person name="Tuskan G."/>
            <person name="Grigoriev I.V."/>
        </authorList>
    </citation>
    <scope>NUCLEOTIDE SEQUENCE [LARGE SCALE GENOMIC DNA]</scope>
    <source>
        <strain evidence="2">S238N-H82 / ATCC MYA-4686</strain>
    </source>
</reference>
<dbReference type="AlphaFoldDB" id="B0DZ19"/>
<protein>
    <submittedName>
        <fullName evidence="1">Predicted protein</fullName>
    </submittedName>
</protein>
<dbReference type="RefSeq" id="XP_001889174.1">
    <property type="nucleotide sequence ID" value="XM_001889139.1"/>
</dbReference>
<dbReference type="InParanoid" id="B0DZ19"/>
<evidence type="ECO:0000313" key="1">
    <source>
        <dbReference type="EMBL" id="EDR00117.1"/>
    </source>
</evidence>
<dbReference type="KEGG" id="lbc:LACBIDRAFT_314699"/>
<accession>B0DZ19</accession>
<dbReference type="GeneID" id="6084834"/>
<dbReference type="HOGENOM" id="CLU_3125315_0_0_1"/>
<dbReference type="Proteomes" id="UP000001194">
    <property type="component" value="Unassembled WGS sequence"/>
</dbReference>